<protein>
    <submittedName>
        <fullName evidence="2">Uncharacterized protein</fullName>
    </submittedName>
</protein>
<organism evidence="2 5">
    <name type="scientific">Paraburkholderia bryophila</name>
    <dbReference type="NCBI Taxonomy" id="420952"/>
    <lineage>
        <taxon>Bacteria</taxon>
        <taxon>Pseudomonadati</taxon>
        <taxon>Pseudomonadota</taxon>
        <taxon>Betaproteobacteria</taxon>
        <taxon>Burkholderiales</taxon>
        <taxon>Burkholderiaceae</taxon>
        <taxon>Paraburkholderia</taxon>
    </lineage>
</organism>
<dbReference type="Proteomes" id="UP000540929">
    <property type="component" value="Unassembled WGS sequence"/>
</dbReference>
<dbReference type="EMBL" id="JACCAS010000001">
    <property type="protein sequence ID" value="NYH21878.1"/>
    <property type="molecule type" value="Genomic_DNA"/>
</dbReference>
<sequence length="103" mass="10666">MLQLPITTPPAPAGASVPMSPADAGAGGPGSLMERLLAHAQNAQDMSVQQLSVDLGQLASGRVSTIDLLRLQADMGAFTVRVQMTVRVADQIGNAIQTLSQRS</sequence>
<gene>
    <name evidence="3" type="ORF">GGD40_001357</name>
    <name evidence="2" type="ORF">GGD41_006384</name>
</gene>
<feature type="region of interest" description="Disordered" evidence="1">
    <location>
        <begin position="1"/>
        <end position="31"/>
    </location>
</feature>
<dbReference type="RefSeq" id="WP_179705762.1">
    <property type="nucleotide sequence ID" value="NZ_JACCAS010000001.1"/>
</dbReference>
<evidence type="ECO:0000313" key="5">
    <source>
        <dbReference type="Proteomes" id="UP000572540"/>
    </source>
</evidence>
<keyword evidence="4" id="KW-1185">Reference proteome</keyword>
<evidence type="ECO:0000313" key="2">
    <source>
        <dbReference type="EMBL" id="NYH19156.1"/>
    </source>
</evidence>
<dbReference type="EMBL" id="JACCAU010000001">
    <property type="protein sequence ID" value="NYH19156.1"/>
    <property type="molecule type" value="Genomic_DNA"/>
</dbReference>
<dbReference type="AlphaFoldDB" id="A0A7Y9WF52"/>
<proteinExistence type="predicted"/>
<reference evidence="4 5" key="1">
    <citation type="submission" date="2020-07" db="EMBL/GenBank/DDBJ databases">
        <title>Exploring microbial biodiversity for novel pathways involved in the catabolism of aromatic compounds derived from lignin.</title>
        <authorList>
            <person name="Elkins J."/>
        </authorList>
    </citation>
    <scope>NUCLEOTIDE SEQUENCE [LARGE SCALE GENOMIC DNA]</scope>
    <source>
        <strain evidence="2 5">H2C3B</strain>
        <strain evidence="3 4">H2C3C</strain>
    </source>
</reference>
<evidence type="ECO:0000256" key="1">
    <source>
        <dbReference type="SAM" id="MobiDB-lite"/>
    </source>
</evidence>
<accession>A0A7Y9WF52</accession>
<dbReference type="Proteomes" id="UP000572540">
    <property type="component" value="Unassembled WGS sequence"/>
</dbReference>
<evidence type="ECO:0000313" key="3">
    <source>
        <dbReference type="EMBL" id="NYH21878.1"/>
    </source>
</evidence>
<comment type="caution">
    <text evidence="2">The sequence shown here is derived from an EMBL/GenBank/DDBJ whole genome shotgun (WGS) entry which is preliminary data.</text>
</comment>
<name>A0A7Y9WF52_9BURK</name>
<evidence type="ECO:0000313" key="4">
    <source>
        <dbReference type="Proteomes" id="UP000540929"/>
    </source>
</evidence>